<gene>
    <name evidence="6" type="ORF">ENJ12_13565</name>
</gene>
<feature type="domain" description="HTH tetR-type" evidence="5">
    <location>
        <begin position="10"/>
        <end position="70"/>
    </location>
</feature>
<keyword evidence="3" id="KW-0804">Transcription</keyword>
<dbReference type="PROSITE" id="PS50977">
    <property type="entry name" value="HTH_TETR_2"/>
    <property type="match status" value="1"/>
</dbReference>
<dbReference type="InterPro" id="IPR001647">
    <property type="entry name" value="HTH_TetR"/>
</dbReference>
<sequence length="199" mass="22163">MARRSDHSREEIREMALEAAEKLIAEEGSKALSARKLASAIGYTVGTLYLVFENLDDLILQVNARTLDRLHARMLEALAPLDDPTERILMLGHSYIAFADAHPHHWELVFEHRLPPEKEPPQWYKDKVRRMFALVETELEPLAAGRGSKAITQAAAALWSGVHGICILAISKQLDVAGVDSVQDLTHSLMSNYLKGFVG</sequence>
<dbReference type="SUPFAM" id="SSF46689">
    <property type="entry name" value="Homeodomain-like"/>
    <property type="match status" value="1"/>
</dbReference>
<keyword evidence="2 4" id="KW-0238">DNA-binding</keyword>
<evidence type="ECO:0000256" key="1">
    <source>
        <dbReference type="ARBA" id="ARBA00023015"/>
    </source>
</evidence>
<dbReference type="InterPro" id="IPR025996">
    <property type="entry name" value="MT1864/Rv1816-like_C"/>
</dbReference>
<evidence type="ECO:0000256" key="3">
    <source>
        <dbReference type="ARBA" id="ARBA00023163"/>
    </source>
</evidence>
<dbReference type="InterPro" id="IPR050109">
    <property type="entry name" value="HTH-type_TetR-like_transc_reg"/>
</dbReference>
<dbReference type="GO" id="GO:0003700">
    <property type="term" value="F:DNA-binding transcription factor activity"/>
    <property type="evidence" value="ECO:0007669"/>
    <property type="project" value="TreeGrafter"/>
</dbReference>
<dbReference type="Proteomes" id="UP000886339">
    <property type="component" value="Unassembled WGS sequence"/>
</dbReference>
<evidence type="ECO:0000256" key="2">
    <source>
        <dbReference type="ARBA" id="ARBA00023125"/>
    </source>
</evidence>
<dbReference type="Gene3D" id="1.10.357.10">
    <property type="entry name" value="Tetracycline Repressor, domain 2"/>
    <property type="match status" value="1"/>
</dbReference>
<dbReference type="InterPro" id="IPR036271">
    <property type="entry name" value="Tet_transcr_reg_TetR-rel_C_sf"/>
</dbReference>
<keyword evidence="1" id="KW-0805">Transcription regulation</keyword>
<reference evidence="6" key="1">
    <citation type="journal article" date="2020" name="mSystems">
        <title>Genome- and Community-Level Interaction Insights into Carbon Utilization and Element Cycling Functions of Hydrothermarchaeota in Hydrothermal Sediment.</title>
        <authorList>
            <person name="Zhou Z."/>
            <person name="Liu Y."/>
            <person name="Xu W."/>
            <person name="Pan J."/>
            <person name="Luo Z.H."/>
            <person name="Li M."/>
        </authorList>
    </citation>
    <scope>NUCLEOTIDE SEQUENCE [LARGE SCALE GENOMIC DNA]</scope>
    <source>
        <strain evidence="6">HyVt-458</strain>
    </source>
</reference>
<dbReference type="SUPFAM" id="SSF48498">
    <property type="entry name" value="Tetracyclin repressor-like, C-terminal domain"/>
    <property type="match status" value="1"/>
</dbReference>
<dbReference type="AlphaFoldDB" id="A0A831WE52"/>
<dbReference type="PANTHER" id="PTHR30055">
    <property type="entry name" value="HTH-TYPE TRANSCRIPTIONAL REGULATOR RUTR"/>
    <property type="match status" value="1"/>
</dbReference>
<dbReference type="InterPro" id="IPR009057">
    <property type="entry name" value="Homeodomain-like_sf"/>
</dbReference>
<dbReference type="Pfam" id="PF13305">
    <property type="entry name" value="TetR_C_33"/>
    <property type="match status" value="1"/>
</dbReference>
<evidence type="ECO:0000313" key="6">
    <source>
        <dbReference type="EMBL" id="HEC07879.1"/>
    </source>
</evidence>
<name>A0A831WE52_9GAMM</name>
<protein>
    <submittedName>
        <fullName evidence="6">TetR/AcrR family transcriptional regulator</fullName>
    </submittedName>
</protein>
<dbReference type="EMBL" id="DRLF01000469">
    <property type="protein sequence ID" value="HEC07879.1"/>
    <property type="molecule type" value="Genomic_DNA"/>
</dbReference>
<organism evidence="6">
    <name type="scientific">Thiolapillus brandeum</name>
    <dbReference type="NCBI Taxonomy" id="1076588"/>
    <lineage>
        <taxon>Bacteria</taxon>
        <taxon>Pseudomonadati</taxon>
        <taxon>Pseudomonadota</taxon>
        <taxon>Gammaproteobacteria</taxon>
        <taxon>Chromatiales</taxon>
        <taxon>Sedimenticolaceae</taxon>
        <taxon>Thiolapillus</taxon>
    </lineage>
</organism>
<feature type="DNA-binding region" description="H-T-H motif" evidence="4">
    <location>
        <begin position="33"/>
        <end position="52"/>
    </location>
</feature>
<evidence type="ECO:0000259" key="5">
    <source>
        <dbReference type="PROSITE" id="PS50977"/>
    </source>
</evidence>
<dbReference type="PANTHER" id="PTHR30055:SF220">
    <property type="entry name" value="TETR-FAMILY REGULATORY PROTEIN"/>
    <property type="match status" value="1"/>
</dbReference>
<proteinExistence type="predicted"/>
<accession>A0A831WE52</accession>
<dbReference type="GO" id="GO:0000976">
    <property type="term" value="F:transcription cis-regulatory region binding"/>
    <property type="evidence" value="ECO:0007669"/>
    <property type="project" value="TreeGrafter"/>
</dbReference>
<comment type="caution">
    <text evidence="6">The sequence shown here is derived from an EMBL/GenBank/DDBJ whole genome shotgun (WGS) entry which is preliminary data.</text>
</comment>
<evidence type="ECO:0000256" key="4">
    <source>
        <dbReference type="PROSITE-ProRule" id="PRU00335"/>
    </source>
</evidence>
<dbReference type="Pfam" id="PF00440">
    <property type="entry name" value="TetR_N"/>
    <property type="match status" value="1"/>
</dbReference>